<evidence type="ECO:0000313" key="1">
    <source>
        <dbReference type="EMBL" id="UWZ35007.1"/>
    </source>
</evidence>
<evidence type="ECO:0000313" key="2">
    <source>
        <dbReference type="Proteomes" id="UP001058271"/>
    </source>
</evidence>
<dbReference type="SUPFAM" id="SSF52047">
    <property type="entry name" value="RNI-like"/>
    <property type="match status" value="1"/>
</dbReference>
<dbReference type="NCBIfam" id="NF038076">
    <property type="entry name" value="fam_STM4015"/>
    <property type="match status" value="1"/>
</dbReference>
<protein>
    <submittedName>
        <fullName evidence="1">STM4015 family protein</fullName>
    </submittedName>
</protein>
<sequence>MTISERITTFAGLPVTEFEPGVVDKLDAAGTPRSAVAWRIETDYEDDAEVFVRMLDRLLDVVGGESVQALVVGQWGSAYETAPPLDRIIAVRDRLPNLRALFLGEMTFDECEISWINHGDVTPLLGAFPGLEVLWIRGSEGLRLSPVRHRRLRELGVESGGLPATVLRGISDSAFPALTTLELWLGVSAYGGDITVEDLAPILGGAELPSLRRLALRNAEIADQVAAALAGAPVVARLEELDLSLGILSDRGAEELLLGQPLTHLRRLDLSHHFISADLRERFVAELPGVDVDLSDEQEAEDPSDRYVSVSE</sequence>
<dbReference type="EMBL" id="CP073721">
    <property type="protein sequence ID" value="UWZ35007.1"/>
    <property type="molecule type" value="Genomic_DNA"/>
</dbReference>
<accession>A0ABY5Z2A3</accession>
<dbReference type="InterPro" id="IPR047722">
    <property type="entry name" value="STM4015-like"/>
</dbReference>
<proteinExistence type="predicted"/>
<gene>
    <name evidence="1" type="ORF">Drose_28110</name>
</gene>
<dbReference type="Gene3D" id="3.80.10.10">
    <property type="entry name" value="Ribonuclease Inhibitor"/>
    <property type="match status" value="1"/>
</dbReference>
<reference evidence="1" key="1">
    <citation type="submission" date="2021-04" db="EMBL/GenBank/DDBJ databases">
        <title>Biosynthetic gene clusters of Dactylosporangioum roseum.</title>
        <authorList>
            <person name="Hartkoorn R.C."/>
            <person name="Beaudoing E."/>
            <person name="Hot D."/>
            <person name="Moureu S."/>
        </authorList>
    </citation>
    <scope>NUCLEOTIDE SEQUENCE</scope>
    <source>
        <strain evidence="1">NRRL B-16295</strain>
    </source>
</reference>
<organism evidence="1 2">
    <name type="scientific">Dactylosporangium roseum</name>
    <dbReference type="NCBI Taxonomy" id="47989"/>
    <lineage>
        <taxon>Bacteria</taxon>
        <taxon>Bacillati</taxon>
        <taxon>Actinomycetota</taxon>
        <taxon>Actinomycetes</taxon>
        <taxon>Micromonosporales</taxon>
        <taxon>Micromonosporaceae</taxon>
        <taxon>Dactylosporangium</taxon>
    </lineage>
</organism>
<dbReference type="RefSeq" id="WP_260724348.1">
    <property type="nucleotide sequence ID" value="NZ_BAAABS010000082.1"/>
</dbReference>
<dbReference type="InterPro" id="IPR032675">
    <property type="entry name" value="LRR_dom_sf"/>
</dbReference>
<name>A0ABY5Z2A3_9ACTN</name>
<keyword evidence="2" id="KW-1185">Reference proteome</keyword>
<dbReference type="Proteomes" id="UP001058271">
    <property type="component" value="Chromosome"/>
</dbReference>